<name>A0A8F2YFV6_OSTFU</name>
<dbReference type="OrthoDB" id="7439590at2759"/>
<proteinExistence type="evidence at transcript level"/>
<keyword evidence="3" id="KW-0732">Signal</keyword>
<feature type="compositionally biased region" description="Low complexity" evidence="2">
    <location>
        <begin position="83"/>
        <end position="107"/>
    </location>
</feature>
<dbReference type="InterPro" id="IPR003463">
    <property type="entry name" value="GBP_PSP"/>
</dbReference>
<dbReference type="EMBL" id="MW435869">
    <property type="protein sequence ID" value="QWX20072.1"/>
    <property type="molecule type" value="mRNA"/>
</dbReference>
<dbReference type="RefSeq" id="XP_028159331.1">
    <property type="nucleotide sequence ID" value="XM_028303530.1"/>
</dbReference>
<evidence type="ECO:0000256" key="3">
    <source>
        <dbReference type="SAM" id="SignalP"/>
    </source>
</evidence>
<dbReference type="AlphaFoldDB" id="A0A8F2YFV6"/>
<dbReference type="KEGG" id="ofu:114352075"/>
<evidence type="ECO:0000313" key="4">
    <source>
        <dbReference type="EMBL" id="QWX20072.1"/>
    </source>
</evidence>
<comment type="similarity">
    <text evidence="1">Belongs to the GBP/PSP1/paralytic peptide family.</text>
</comment>
<feature type="signal peptide" evidence="3">
    <location>
        <begin position="1"/>
        <end position="22"/>
    </location>
</feature>
<dbReference type="CTD" id="104145"/>
<dbReference type="RefSeq" id="XP_028159332.1">
    <property type="nucleotide sequence ID" value="XM_028303531.1"/>
</dbReference>
<feature type="compositionally biased region" description="Basic and acidic residues" evidence="2">
    <location>
        <begin position="58"/>
        <end position="82"/>
    </location>
</feature>
<sequence>MKLVPVVLLCVFLISEYNTADGKIVNNIFEKVHNTAEKVKEDVHNLFQPLRNRLHHKKNDDAGKITFEEETSAEKEKEKHTVETTSLKPTTTTEGKTVSTSSESTVSRMVFPTEEPLATTTKSSNGTDKDGKENFSGGCLAGYQRTSDGRCMPTF</sequence>
<evidence type="ECO:0000256" key="1">
    <source>
        <dbReference type="ARBA" id="ARBA00010601"/>
    </source>
</evidence>
<feature type="region of interest" description="Disordered" evidence="2">
    <location>
        <begin position="57"/>
        <end position="155"/>
    </location>
</feature>
<feature type="chain" id="PRO_5034965313" evidence="3">
    <location>
        <begin position="23"/>
        <end position="155"/>
    </location>
</feature>
<accession>A0A8F2YFV6</accession>
<organism evidence="4">
    <name type="scientific">Ostrinia furnacalis</name>
    <name type="common">Asian corn borer</name>
    <dbReference type="NCBI Taxonomy" id="93504"/>
    <lineage>
        <taxon>Eukaryota</taxon>
        <taxon>Metazoa</taxon>
        <taxon>Ecdysozoa</taxon>
        <taxon>Arthropoda</taxon>
        <taxon>Hexapoda</taxon>
        <taxon>Insecta</taxon>
        <taxon>Pterygota</taxon>
        <taxon>Neoptera</taxon>
        <taxon>Endopterygota</taxon>
        <taxon>Lepidoptera</taxon>
        <taxon>Glossata</taxon>
        <taxon>Ditrysia</taxon>
        <taxon>Pyraloidea</taxon>
        <taxon>Crambidae</taxon>
        <taxon>Pyraustinae</taxon>
        <taxon>Ostrinia</taxon>
    </lineage>
</organism>
<protein>
    <submittedName>
        <fullName evidence="4">Growth-blocking peptide</fullName>
    </submittedName>
</protein>
<evidence type="ECO:0000256" key="2">
    <source>
        <dbReference type="SAM" id="MobiDB-lite"/>
    </source>
</evidence>
<dbReference type="GeneID" id="114352075"/>
<reference evidence="4" key="1">
    <citation type="submission" date="2021-01" db="EMBL/GenBank/DDBJ databases">
        <title>Cloning and characterization of Growth-blocking peptide from the larva of Ostrinia furnacalis Guenee.</title>
        <authorList>
            <person name="Lu S."/>
            <person name="Hu D."/>
            <person name="Wei X."/>
            <person name="Han Z."/>
            <person name="Chen J."/>
            <person name="Liu X."/>
            <person name="Song J."/>
            <person name="Feng C."/>
        </authorList>
    </citation>
    <scope>NUCLEOTIDE SEQUENCE</scope>
</reference>
<dbReference type="Pfam" id="PF02425">
    <property type="entry name" value="GBP_PSP"/>
    <property type="match status" value="1"/>
</dbReference>